<protein>
    <recommendedName>
        <fullName evidence="10">Ig-like domain-containing protein</fullName>
    </recommendedName>
</protein>
<keyword evidence="5" id="KW-0472">Membrane</keyword>
<keyword evidence="6" id="KW-1015">Disulfide bond</keyword>
<dbReference type="AlphaFoldDB" id="A0A8C0X311"/>
<feature type="region of interest" description="Disordered" evidence="9">
    <location>
        <begin position="189"/>
        <end position="211"/>
    </location>
</feature>
<keyword evidence="8" id="KW-0393">Immunoglobulin domain</keyword>
<dbReference type="InterPro" id="IPR013783">
    <property type="entry name" value="Ig-like_fold"/>
</dbReference>
<reference evidence="11" key="1">
    <citation type="submission" date="2023-09" db="UniProtKB">
        <authorList>
            <consortium name="Ensembl"/>
        </authorList>
    </citation>
    <scope>IDENTIFICATION</scope>
</reference>
<evidence type="ECO:0000256" key="5">
    <source>
        <dbReference type="ARBA" id="ARBA00023136"/>
    </source>
</evidence>
<keyword evidence="3" id="KW-0732">Signal</keyword>
<proteinExistence type="predicted"/>
<evidence type="ECO:0000256" key="9">
    <source>
        <dbReference type="SAM" id="MobiDB-lite"/>
    </source>
</evidence>
<dbReference type="FunFam" id="2.60.40.10:FF:000651">
    <property type="entry name" value="Fc receptor like 1"/>
    <property type="match status" value="1"/>
</dbReference>
<feature type="compositionally biased region" description="Basic and acidic residues" evidence="9">
    <location>
        <begin position="193"/>
        <end position="202"/>
    </location>
</feature>
<evidence type="ECO:0000256" key="1">
    <source>
        <dbReference type="ARBA" id="ARBA00004236"/>
    </source>
</evidence>
<evidence type="ECO:0000259" key="10">
    <source>
        <dbReference type="PROSITE" id="PS50835"/>
    </source>
</evidence>
<dbReference type="GO" id="GO:0007166">
    <property type="term" value="P:cell surface receptor signaling pathway"/>
    <property type="evidence" value="ECO:0007669"/>
    <property type="project" value="TreeGrafter"/>
</dbReference>
<dbReference type="PANTHER" id="PTHR11481:SF62">
    <property type="entry name" value="FC RECEPTOR-LIKE PROTEIN 6"/>
    <property type="match status" value="1"/>
</dbReference>
<dbReference type="GO" id="GO:0006955">
    <property type="term" value="P:immune response"/>
    <property type="evidence" value="ECO:0007669"/>
    <property type="project" value="TreeGrafter"/>
</dbReference>
<dbReference type="GO" id="GO:0004888">
    <property type="term" value="F:transmembrane signaling receptor activity"/>
    <property type="evidence" value="ECO:0007669"/>
    <property type="project" value="TreeGrafter"/>
</dbReference>
<dbReference type="CDD" id="cd00096">
    <property type="entry name" value="Ig"/>
    <property type="match status" value="1"/>
</dbReference>
<comment type="subcellular location">
    <subcellularLocation>
        <location evidence="1">Cell membrane</location>
    </subcellularLocation>
</comment>
<accession>A0A8C0X311</accession>
<evidence type="ECO:0000313" key="11">
    <source>
        <dbReference type="Ensembl" id="ENSCCNP00000019358.1"/>
    </source>
</evidence>
<dbReference type="Gene3D" id="2.60.40.10">
    <property type="entry name" value="Immunoglobulins"/>
    <property type="match status" value="2"/>
</dbReference>
<dbReference type="SUPFAM" id="SSF48726">
    <property type="entry name" value="Immunoglobulin"/>
    <property type="match status" value="2"/>
</dbReference>
<evidence type="ECO:0000256" key="4">
    <source>
        <dbReference type="ARBA" id="ARBA00022737"/>
    </source>
</evidence>
<dbReference type="Pfam" id="PF13895">
    <property type="entry name" value="Ig_2"/>
    <property type="match status" value="2"/>
</dbReference>
<dbReference type="InterPro" id="IPR050488">
    <property type="entry name" value="Ig_Fc_receptor"/>
</dbReference>
<feature type="domain" description="Ig-like" evidence="10">
    <location>
        <begin position="118"/>
        <end position="204"/>
    </location>
</feature>
<dbReference type="SMART" id="SM00409">
    <property type="entry name" value="IG"/>
    <property type="match status" value="2"/>
</dbReference>
<evidence type="ECO:0000256" key="8">
    <source>
        <dbReference type="ARBA" id="ARBA00023319"/>
    </source>
</evidence>
<keyword evidence="4" id="KW-0677">Repeat</keyword>
<name>A0A8C0X311_CASCN</name>
<evidence type="ECO:0000256" key="2">
    <source>
        <dbReference type="ARBA" id="ARBA00022475"/>
    </source>
</evidence>
<evidence type="ECO:0000256" key="6">
    <source>
        <dbReference type="ARBA" id="ARBA00023157"/>
    </source>
</evidence>
<sequence>GLTVQDFLPEPWACVSTELFQTPVLSAVPSLEPHEGSMLNVTCKTKLHPQRSSLKLLFSFYKDGSTLQDRCYNPELYIPEVKEGDSGLYWCEVVPKGSRIQKQSSCLEIRVQTPVSRPLLTLQHRAAGPAVGDMVELLCESKSGSPPILYSFYLDGKMLRNDLAPHGRAISLLFRVKSEQDAGNYSCEARNNVSRERSEPKELSLNGMFSPNQTSWLGPDLTGSCDNPLQALLTEHEPCLKVCQLNVANHCGRC</sequence>
<dbReference type="InterPro" id="IPR003599">
    <property type="entry name" value="Ig_sub"/>
</dbReference>
<dbReference type="PANTHER" id="PTHR11481">
    <property type="entry name" value="IMMUNOGLOBULIN FC RECEPTOR"/>
    <property type="match status" value="1"/>
</dbReference>
<dbReference type="GO" id="GO:0009897">
    <property type="term" value="C:external side of plasma membrane"/>
    <property type="evidence" value="ECO:0007669"/>
    <property type="project" value="TreeGrafter"/>
</dbReference>
<dbReference type="InterPro" id="IPR007110">
    <property type="entry name" value="Ig-like_dom"/>
</dbReference>
<keyword evidence="7" id="KW-0325">Glycoprotein</keyword>
<dbReference type="SMART" id="SM00408">
    <property type="entry name" value="IGc2"/>
    <property type="match status" value="2"/>
</dbReference>
<dbReference type="InterPro" id="IPR003598">
    <property type="entry name" value="Ig_sub2"/>
</dbReference>
<feature type="domain" description="Ig-like" evidence="10">
    <location>
        <begin position="23"/>
        <end position="108"/>
    </location>
</feature>
<dbReference type="Ensembl" id="ENSCCNT00000025103.1">
    <property type="protein sequence ID" value="ENSCCNP00000019358.1"/>
    <property type="gene ID" value="ENSCCNG00000019478.1"/>
</dbReference>
<dbReference type="FunFam" id="2.60.40.10:FF:000357">
    <property type="entry name" value="Fc receptor like 1"/>
    <property type="match status" value="1"/>
</dbReference>
<dbReference type="PROSITE" id="PS50835">
    <property type="entry name" value="IG_LIKE"/>
    <property type="match status" value="2"/>
</dbReference>
<evidence type="ECO:0000256" key="3">
    <source>
        <dbReference type="ARBA" id="ARBA00022729"/>
    </source>
</evidence>
<evidence type="ECO:0000256" key="7">
    <source>
        <dbReference type="ARBA" id="ARBA00023180"/>
    </source>
</evidence>
<organism evidence="11">
    <name type="scientific">Castor canadensis</name>
    <name type="common">American beaver</name>
    <dbReference type="NCBI Taxonomy" id="51338"/>
    <lineage>
        <taxon>Eukaryota</taxon>
        <taxon>Metazoa</taxon>
        <taxon>Chordata</taxon>
        <taxon>Craniata</taxon>
        <taxon>Vertebrata</taxon>
        <taxon>Euteleostomi</taxon>
        <taxon>Mammalia</taxon>
        <taxon>Eutheria</taxon>
        <taxon>Euarchontoglires</taxon>
        <taxon>Glires</taxon>
        <taxon>Rodentia</taxon>
        <taxon>Castorimorpha</taxon>
        <taxon>Castoridae</taxon>
        <taxon>Castor</taxon>
    </lineage>
</organism>
<dbReference type="InterPro" id="IPR036179">
    <property type="entry name" value="Ig-like_dom_sf"/>
</dbReference>
<keyword evidence="2" id="KW-1003">Cell membrane</keyword>